<gene>
    <name evidence="2" type="ORF">H8L47_10445</name>
</gene>
<evidence type="ECO:0000313" key="3">
    <source>
        <dbReference type="Proteomes" id="UP000646911"/>
    </source>
</evidence>
<organism evidence="2 3">
    <name type="scientific">Undibacterium umbellatum</name>
    <dbReference type="NCBI Taxonomy" id="2762300"/>
    <lineage>
        <taxon>Bacteria</taxon>
        <taxon>Pseudomonadati</taxon>
        <taxon>Pseudomonadota</taxon>
        <taxon>Betaproteobacteria</taxon>
        <taxon>Burkholderiales</taxon>
        <taxon>Oxalobacteraceae</taxon>
        <taxon>Undibacterium</taxon>
    </lineage>
</organism>
<dbReference type="RefSeq" id="WP_186953541.1">
    <property type="nucleotide sequence ID" value="NZ_JACOFX010000004.1"/>
</dbReference>
<evidence type="ECO:0000313" key="2">
    <source>
        <dbReference type="EMBL" id="MBC3907987.1"/>
    </source>
</evidence>
<evidence type="ECO:0000256" key="1">
    <source>
        <dbReference type="SAM" id="Phobius"/>
    </source>
</evidence>
<keyword evidence="1" id="KW-1133">Transmembrane helix</keyword>
<keyword evidence="1" id="KW-0472">Membrane</keyword>
<accession>A0ABR6Z869</accession>
<comment type="caution">
    <text evidence="2">The sequence shown here is derived from an EMBL/GenBank/DDBJ whole genome shotgun (WGS) entry which is preliminary data.</text>
</comment>
<dbReference type="Proteomes" id="UP000646911">
    <property type="component" value="Unassembled WGS sequence"/>
</dbReference>
<name>A0ABR6Z869_9BURK</name>
<protein>
    <recommendedName>
        <fullName evidence="4">Auto-transporter adhesin head GIN domain-containing protein</fullName>
    </recommendedName>
</protein>
<sequence length="250" mass="27695">MIPRSLPKLGLWLFVFAVVWYFVGNSLLKQQKKELSSHEIDLHKSGQQFVVGSGDRLVIRKPDANFVARNIKLIFDPEISQVSVNNQSLGMSVRGDAADGVINITLERGVTPGDYSHNEVQILLPASVNKLEFSGVNSLDISGRLPTSTTELSLEMTDCVPQVNLQQLSVKRLKLASTCQELKKDKCCTGSFHLGEQVQIGKLEVNMLYGSLDFSSEIKPQETLLMIGEEVVITGRRAFFETARFQGGPR</sequence>
<evidence type="ECO:0008006" key="4">
    <source>
        <dbReference type="Google" id="ProtNLM"/>
    </source>
</evidence>
<keyword evidence="1" id="KW-0812">Transmembrane</keyword>
<proteinExistence type="predicted"/>
<reference evidence="2 3" key="1">
    <citation type="submission" date="2020-08" db="EMBL/GenBank/DDBJ databases">
        <title>Novel species isolated from subtropical streams in China.</title>
        <authorList>
            <person name="Lu H."/>
        </authorList>
    </citation>
    <scope>NUCLEOTIDE SEQUENCE [LARGE SCALE GENOMIC DNA]</scope>
    <source>
        <strain evidence="2 3">NL8W</strain>
    </source>
</reference>
<dbReference type="EMBL" id="JACOFX010000004">
    <property type="protein sequence ID" value="MBC3907987.1"/>
    <property type="molecule type" value="Genomic_DNA"/>
</dbReference>
<keyword evidence="3" id="KW-1185">Reference proteome</keyword>
<feature type="transmembrane region" description="Helical" evidence="1">
    <location>
        <begin position="6"/>
        <end position="23"/>
    </location>
</feature>